<dbReference type="AlphaFoldDB" id="A0A8E4EZ72"/>
<dbReference type="InterPro" id="IPR021439">
    <property type="entry name" value="DUF3088"/>
</dbReference>
<dbReference type="Proteomes" id="UP000514411">
    <property type="component" value="Chromosome"/>
</dbReference>
<organism evidence="1">
    <name type="scientific">Xanthomonas campestris pv. juglandis</name>
    <name type="common">Xanthomonas arboricola pv. juglandis</name>
    <dbReference type="NCBI Taxonomy" id="195709"/>
    <lineage>
        <taxon>Bacteria</taxon>
        <taxon>Pseudomonadati</taxon>
        <taxon>Pseudomonadota</taxon>
        <taxon>Gammaproteobacteria</taxon>
        <taxon>Lysobacterales</taxon>
        <taxon>Lysobacteraceae</taxon>
        <taxon>Xanthomonas</taxon>
    </lineage>
</organism>
<gene>
    <name evidence="2" type="ORF">XSP_004451</name>
    <name evidence="1" type="ORF">XSP_004485</name>
</gene>
<reference evidence="1 3" key="1">
    <citation type="submission" date="2020-07" db="EMBL/GenBank/DDBJ databases">
        <authorList>
            <person name="Teixeira M."/>
        </authorList>
    </citation>
    <scope>NUCLEOTIDE SEQUENCE</scope>
    <source>
        <strain evidence="2">3</strain>
        <strain evidence="1">Xanthomonas arboricola pv. juglandis CPBF 427</strain>
    </source>
</reference>
<evidence type="ECO:0000313" key="1">
    <source>
        <dbReference type="EMBL" id="CAD0346544.1"/>
    </source>
</evidence>
<dbReference type="EMBL" id="LR824643">
    <property type="protein sequence ID" value="CAD0346544.1"/>
    <property type="molecule type" value="Genomic_DNA"/>
</dbReference>
<dbReference type="RefSeq" id="WP_053051089.1">
    <property type="nucleotide sequence ID" value="NZ_CP012251.1"/>
</dbReference>
<evidence type="ECO:0000313" key="3">
    <source>
        <dbReference type="Proteomes" id="UP000514411"/>
    </source>
</evidence>
<name>A0A8E4EZ72_XANCJ</name>
<protein>
    <submittedName>
        <fullName evidence="1">DUF3088 domain-containing protein</fullName>
    </submittedName>
    <submittedName>
        <fullName evidence="2">DUF3088 family protein</fullName>
    </submittedName>
</protein>
<evidence type="ECO:0000313" key="2">
    <source>
        <dbReference type="EMBL" id="CAD1798196.1"/>
    </source>
</evidence>
<accession>A0A8E4EZ72</accession>
<proteinExistence type="predicted"/>
<dbReference type="OrthoDB" id="1356145at2"/>
<dbReference type="EMBL" id="LR861807">
    <property type="protein sequence ID" value="CAD1798196.1"/>
    <property type="molecule type" value="Genomic_DNA"/>
</dbReference>
<sequence>MSDVSTSALSGAKPVLLLLEHDSKIPSTPADASSVAMAGLLEAALSGIDGVRGRLEVRRIGLRRPRHDVIGLVGESDRSLPTLVTCSARCAGSAIAANHPSEGMAELRR</sequence>
<dbReference type="Pfam" id="PF11287">
    <property type="entry name" value="DUF3088"/>
    <property type="match status" value="1"/>
</dbReference>